<evidence type="ECO:0000313" key="8">
    <source>
        <dbReference type="EMBL" id="PVZ08166.1"/>
    </source>
</evidence>
<evidence type="ECO:0000259" key="7">
    <source>
        <dbReference type="Pfam" id="PF22924"/>
    </source>
</evidence>
<comment type="similarity">
    <text evidence="2">Belongs to the acyl-CoA oxidase family.</text>
</comment>
<comment type="caution">
    <text evidence="8">The sequence shown here is derived from an EMBL/GenBank/DDBJ whole genome shotgun (WGS) entry which is preliminary data.</text>
</comment>
<dbReference type="Pfam" id="PF22924">
    <property type="entry name" value="ACOX_C_alpha1"/>
    <property type="match status" value="1"/>
</dbReference>
<reference evidence="8 9" key="1">
    <citation type="submission" date="2018-04" db="EMBL/GenBank/DDBJ databases">
        <title>Genomic Encyclopedia of Type Strains, Phase IV (KMG-IV): sequencing the most valuable type-strain genomes for metagenomic binning, comparative biology and taxonomic classification.</title>
        <authorList>
            <person name="Goeker M."/>
        </authorList>
    </citation>
    <scope>NUCLEOTIDE SEQUENCE [LARGE SCALE GENOMIC DNA]</scope>
    <source>
        <strain evidence="8 9">DSM 45771</strain>
    </source>
</reference>
<dbReference type="GO" id="GO:0055088">
    <property type="term" value="P:lipid homeostasis"/>
    <property type="evidence" value="ECO:0007669"/>
    <property type="project" value="TreeGrafter"/>
</dbReference>
<feature type="domain" description="Acyl-CoA oxidase C-alpha1" evidence="7">
    <location>
        <begin position="213"/>
        <end position="367"/>
    </location>
</feature>
<dbReference type="Gene3D" id="2.40.110.10">
    <property type="entry name" value="Butyryl-CoA Dehydrogenase, subunit A, domain 2"/>
    <property type="match status" value="1"/>
</dbReference>
<evidence type="ECO:0000256" key="3">
    <source>
        <dbReference type="ARBA" id="ARBA00022630"/>
    </source>
</evidence>
<protein>
    <submittedName>
        <fullName evidence="8">Acyl-coenzyme A oxidase</fullName>
    </submittedName>
</protein>
<evidence type="ECO:0000259" key="6">
    <source>
        <dbReference type="Pfam" id="PF01756"/>
    </source>
</evidence>
<dbReference type="RefSeq" id="WP_165825761.1">
    <property type="nucleotide sequence ID" value="NZ_QEKW01000009.1"/>
</dbReference>
<sequence length="554" mass="59591">MADSHRYVTLMEHVAVLDPALFLALGVHYGVCLGTLEHHRRSPYVSKMVAELDEMNAVAVILTTELGHGTSQGASRTLARFDSESGDFLLRTPDVGARKFMANVAAPGIPKIGIVYATVMQDDRACGTYPFLVPIRDHQGACTGVHVVGLGDAGPVSLDHGLVSFDDVRVPYEAWLRGSADFDAVGDFHDPLGDTGERFVRSVAGVENMWLGLIAAAGATARASAAVFARYVQQRKTAGGLAGWVPVMCYRNIQEALFGAMAESYALTFVVNETVHGRRVFRDTGAGGRGQADAKSATWTALNRDLALIKVLATEATGRVAARCRERCGAQGVLLANRLVDYEGFAHAGKAIAGDNQLFLLDAARNIVLAGDLTSAPRERSSERGAADLRDPAALLALARLREHRLLNELGRHVESSLQLGASEFDAWNEVLVLACTLMEARGLVAFLESFSAALETADPDGRRLLLPLQILYSIERVEGFAGWYLSEGLVNNDFLSAIPAVKNECYDLLLPSLEVLVHALDVPENLIQAPIMAEDYVTAFPGPAFLSTNHPGK</sequence>
<name>A0A2U1F7L4_9PSEU</name>
<gene>
    <name evidence="8" type="ORF">C8D89_10949</name>
</gene>
<proteinExistence type="inferred from homology"/>
<dbReference type="GO" id="GO:0033540">
    <property type="term" value="P:fatty acid beta-oxidation using acyl-CoA oxidase"/>
    <property type="evidence" value="ECO:0007669"/>
    <property type="project" value="TreeGrafter"/>
</dbReference>
<keyword evidence="9" id="KW-1185">Reference proteome</keyword>
<evidence type="ECO:0000256" key="1">
    <source>
        <dbReference type="ARBA" id="ARBA00001974"/>
    </source>
</evidence>
<dbReference type="SUPFAM" id="SSF56645">
    <property type="entry name" value="Acyl-CoA dehydrogenase NM domain-like"/>
    <property type="match status" value="1"/>
</dbReference>
<dbReference type="InterPro" id="IPR055060">
    <property type="entry name" value="ACOX_C_alpha1"/>
</dbReference>
<dbReference type="InterPro" id="IPR046373">
    <property type="entry name" value="Acyl-CoA_Oxase/DH_mid-dom_sf"/>
</dbReference>
<dbReference type="GO" id="GO:0003997">
    <property type="term" value="F:acyl-CoA oxidase activity"/>
    <property type="evidence" value="ECO:0007669"/>
    <property type="project" value="InterPro"/>
</dbReference>
<organism evidence="8 9">
    <name type="scientific">Actinomycetospora cinnamomea</name>
    <dbReference type="NCBI Taxonomy" id="663609"/>
    <lineage>
        <taxon>Bacteria</taxon>
        <taxon>Bacillati</taxon>
        <taxon>Actinomycetota</taxon>
        <taxon>Actinomycetes</taxon>
        <taxon>Pseudonocardiales</taxon>
        <taxon>Pseudonocardiaceae</taxon>
        <taxon>Actinomycetospora</taxon>
    </lineage>
</organism>
<dbReference type="EMBL" id="QEKW01000009">
    <property type="protein sequence ID" value="PVZ08166.1"/>
    <property type="molecule type" value="Genomic_DNA"/>
</dbReference>
<keyword evidence="3" id="KW-0285">Flavoprotein</keyword>
<dbReference type="InterPro" id="IPR002655">
    <property type="entry name" value="Acyl-CoA_oxidase_C"/>
</dbReference>
<evidence type="ECO:0000256" key="2">
    <source>
        <dbReference type="ARBA" id="ARBA00006288"/>
    </source>
</evidence>
<dbReference type="InterPro" id="IPR009100">
    <property type="entry name" value="AcylCoA_DH/oxidase_NM_dom_sf"/>
</dbReference>
<dbReference type="Pfam" id="PF01756">
    <property type="entry name" value="ACOX"/>
    <property type="match status" value="1"/>
</dbReference>
<evidence type="ECO:0000256" key="5">
    <source>
        <dbReference type="ARBA" id="ARBA00023002"/>
    </source>
</evidence>
<dbReference type="Gene3D" id="1.20.140.10">
    <property type="entry name" value="Butyryl-CoA Dehydrogenase, subunit A, domain 3"/>
    <property type="match status" value="2"/>
</dbReference>
<dbReference type="SUPFAM" id="SSF47203">
    <property type="entry name" value="Acyl-CoA dehydrogenase C-terminal domain-like"/>
    <property type="match status" value="2"/>
</dbReference>
<dbReference type="AlphaFoldDB" id="A0A2U1F7L4"/>
<dbReference type="GO" id="GO:0005504">
    <property type="term" value="F:fatty acid binding"/>
    <property type="evidence" value="ECO:0007669"/>
    <property type="project" value="TreeGrafter"/>
</dbReference>
<dbReference type="InterPro" id="IPR036250">
    <property type="entry name" value="AcylCo_DH-like_C"/>
</dbReference>
<dbReference type="PANTHER" id="PTHR10909">
    <property type="entry name" value="ELECTRON TRANSPORT OXIDOREDUCTASE"/>
    <property type="match status" value="1"/>
</dbReference>
<keyword evidence="4" id="KW-0274">FAD</keyword>
<dbReference type="Proteomes" id="UP000245639">
    <property type="component" value="Unassembled WGS sequence"/>
</dbReference>
<dbReference type="PANTHER" id="PTHR10909:SF382">
    <property type="entry name" value="ACYL-COENZYME A OXIDASE"/>
    <property type="match status" value="1"/>
</dbReference>
<evidence type="ECO:0000256" key="4">
    <source>
        <dbReference type="ARBA" id="ARBA00022827"/>
    </source>
</evidence>
<comment type="cofactor">
    <cofactor evidence="1">
        <name>FAD</name>
        <dbReference type="ChEBI" id="CHEBI:57692"/>
    </cofactor>
</comment>
<dbReference type="InterPro" id="IPR012258">
    <property type="entry name" value="Acyl-CoA_oxidase"/>
</dbReference>
<keyword evidence="5" id="KW-0560">Oxidoreductase</keyword>
<accession>A0A2U1F7L4</accession>
<dbReference type="GO" id="GO:0071949">
    <property type="term" value="F:FAD binding"/>
    <property type="evidence" value="ECO:0007669"/>
    <property type="project" value="InterPro"/>
</dbReference>
<feature type="domain" description="Acyl-CoA oxidase C-terminal" evidence="6">
    <location>
        <begin position="391"/>
        <end position="534"/>
    </location>
</feature>
<evidence type="ECO:0000313" key="9">
    <source>
        <dbReference type="Proteomes" id="UP000245639"/>
    </source>
</evidence>